<evidence type="ECO:0000256" key="1">
    <source>
        <dbReference type="SAM" id="MobiDB-lite"/>
    </source>
</evidence>
<feature type="domain" description="Reverse transcriptase" evidence="2">
    <location>
        <begin position="629"/>
        <end position="893"/>
    </location>
</feature>
<gene>
    <name evidence="3" type="primary">pol</name>
    <name evidence="3" type="ORF">TNCT_357931</name>
</gene>
<dbReference type="SMART" id="SM00355">
    <property type="entry name" value="ZnF_C2H2"/>
    <property type="match status" value="3"/>
</dbReference>
<evidence type="ECO:0000313" key="4">
    <source>
        <dbReference type="Proteomes" id="UP000887116"/>
    </source>
</evidence>
<sequence>MTDNSDRPLLEIPVPFPDPFICHQCYNPKAPDSMRKQGVFNTNSRYTRHLRNIHAINTARDVSYYCPVCQFKGTVKRIKAHGCPGPSARLDLPSTGPCELLPRLDTAPHPDPSETPAVSSTSRVRRAVALSSRPIIDLSYDSDFEDRRSPDPGPDLFIAALDSAMEHFDGSKPLDLGPVFHSWRLDSRAPTSVGPSRRSCPPRFDISSDEDVHFVAPMASTPASEARVPLFAPSVTSFPVRGLFQAVEPSIHVSPLLQPPARDNVPSLIKLCISFINRGLALAASQSPPASPTAAPPSPDLPATPFGKNVEGAIPVVVDAPLVPVRPAPAPPVLHPLASGVSGNTPSMSASFKCHFCDHFSKTQKGLNHHLVRAHRYGVAPRERRVAFSSPLASSQCESVSAIPSGFPDSALGSDSAVVAPAPSDPLPSADATFVISPVKLSSFQQEWIRRCREAAPDSIDDLARSLADSILKRPPSSRRSRGRRDRRRPSQQPPTPAVESVTSHSNISRLRYDPAEASKLQRAYRVSPKKTLDRILGGASPFCAIPQEQIVAHFSKVFSKRDTPEDFPFPSYSSSTADDLLSAPFVPSEIWDKLGHLSDSAPGPDGIRYSNLKSKDPGGHLLTVLFNLVLSSGRVPMSWKNSRVVLIHKKGDLHNISNWRPISLLSTMGKVFSSVLAARLSSWANINNRLSPFQKGFRESEGCVEHNFLLEQAIVNAKRSRSDLALAWLDLENAFGSIPHSFIFKSLHAVGVPSSVSNIILSLYTGASSEIRCGAGWTPPISMEAGVRQGCPLSAILFNLSLEQVLRPALEVDTEGYLLFDKPLRCLAYADDLVLIDKSRESLQILLDSLVHTAARIGLRFNPPKCASLAFYHARSARVVNEDPLSISGTPIPSLTGPDAYKYLGLRVGLNFYHDNSQLFDTARDDILKVRDSLLAPWQKLHAIRSIILPRLDFTCRNAHVRKSQTQSLDKTIVSTAKHVLHLPSRANTAIVHLACRKGGAALPLFRDLLDVHTIGHAFRSLSSSDATVSDVARAGLVSVVRKRIRVTPDLYSLAEFLNGSTSGRFTGESNDYSTVWSRARHATRRLCNKIRFEWAASEATDSLVLNIHKSPNPVSVAPSAAKIVVRILRDELEASYIAGLSSLPDQGKTIGAVSLHPASNHFIQAGHYTRFCDWNFIHRARLGVLQLNATKRFGQGNPRCRKCGYARETIPHVLNHCKIHSSAWKGRHDAIQNRIKKAIPSHLGSVTINKKFPGVTPTLIPDLVLRKKSGETVIVDFTVAFEDRYNSLVTARTNKVTKYQPILESLRATGGPAFLDAIVVGSLGSWDPANDSVLLRLGISRNYSNLMRKLICSDVIRQAAGLPWSPYSTLMWRLRLLSRGKLLPPRVGFYATMRTPHPYTLSPKLRFWVLCWTKLTKNFFT</sequence>
<dbReference type="InterPro" id="IPR000477">
    <property type="entry name" value="RT_dom"/>
</dbReference>
<comment type="caution">
    <text evidence="3">The sequence shown here is derived from an EMBL/GenBank/DDBJ whole genome shotgun (WGS) entry which is preliminary data.</text>
</comment>
<accession>A0A8X6FXR4</accession>
<evidence type="ECO:0000313" key="3">
    <source>
        <dbReference type="EMBL" id="GFQ89714.1"/>
    </source>
</evidence>
<proteinExistence type="predicted"/>
<dbReference type="PROSITE" id="PS50878">
    <property type="entry name" value="RT_POL"/>
    <property type="match status" value="1"/>
</dbReference>
<dbReference type="InterPro" id="IPR013087">
    <property type="entry name" value="Znf_C2H2_type"/>
</dbReference>
<dbReference type="GO" id="GO:0071897">
    <property type="term" value="P:DNA biosynthetic process"/>
    <property type="evidence" value="ECO:0007669"/>
    <property type="project" value="UniProtKB-ARBA"/>
</dbReference>
<protein>
    <submittedName>
        <fullName evidence="3">Retrovirus-related Pol polyprotein from type-2 retrotransposable element R2DM</fullName>
    </submittedName>
</protein>
<dbReference type="OrthoDB" id="6436077at2759"/>
<dbReference type="EMBL" id="BMAO01013567">
    <property type="protein sequence ID" value="GFQ89714.1"/>
    <property type="molecule type" value="Genomic_DNA"/>
</dbReference>
<feature type="compositionally biased region" description="Pro residues" evidence="1">
    <location>
        <begin position="289"/>
        <end position="302"/>
    </location>
</feature>
<name>A0A8X6FXR4_TRICU</name>
<dbReference type="Proteomes" id="UP000887116">
    <property type="component" value="Unassembled WGS sequence"/>
</dbReference>
<feature type="region of interest" description="Disordered" evidence="1">
    <location>
        <begin position="472"/>
        <end position="507"/>
    </location>
</feature>
<feature type="region of interest" description="Disordered" evidence="1">
    <location>
        <begin position="104"/>
        <end position="124"/>
    </location>
</feature>
<keyword evidence="4" id="KW-1185">Reference proteome</keyword>
<organism evidence="3 4">
    <name type="scientific">Trichonephila clavata</name>
    <name type="common">Joro spider</name>
    <name type="synonym">Nephila clavata</name>
    <dbReference type="NCBI Taxonomy" id="2740835"/>
    <lineage>
        <taxon>Eukaryota</taxon>
        <taxon>Metazoa</taxon>
        <taxon>Ecdysozoa</taxon>
        <taxon>Arthropoda</taxon>
        <taxon>Chelicerata</taxon>
        <taxon>Arachnida</taxon>
        <taxon>Araneae</taxon>
        <taxon>Araneomorphae</taxon>
        <taxon>Entelegynae</taxon>
        <taxon>Araneoidea</taxon>
        <taxon>Nephilidae</taxon>
        <taxon>Trichonephila</taxon>
    </lineage>
</organism>
<dbReference type="PANTHER" id="PTHR19446">
    <property type="entry name" value="REVERSE TRANSCRIPTASES"/>
    <property type="match status" value="1"/>
</dbReference>
<dbReference type="InterPro" id="IPR043502">
    <property type="entry name" value="DNA/RNA_pol_sf"/>
</dbReference>
<dbReference type="SUPFAM" id="SSF56672">
    <property type="entry name" value="DNA/RNA polymerases"/>
    <property type="match status" value="1"/>
</dbReference>
<evidence type="ECO:0000259" key="2">
    <source>
        <dbReference type="PROSITE" id="PS50878"/>
    </source>
</evidence>
<feature type="compositionally biased region" description="Basic residues" evidence="1">
    <location>
        <begin position="476"/>
        <end position="490"/>
    </location>
</feature>
<reference evidence="3" key="1">
    <citation type="submission" date="2020-07" db="EMBL/GenBank/DDBJ databases">
        <title>Multicomponent nature underlies the extraordinary mechanical properties of spider dragline silk.</title>
        <authorList>
            <person name="Kono N."/>
            <person name="Nakamura H."/>
            <person name="Mori M."/>
            <person name="Yoshida Y."/>
            <person name="Ohtoshi R."/>
            <person name="Malay A.D."/>
            <person name="Moran D.A.P."/>
            <person name="Tomita M."/>
            <person name="Numata K."/>
            <person name="Arakawa K."/>
        </authorList>
    </citation>
    <scope>NUCLEOTIDE SEQUENCE</scope>
</reference>
<dbReference type="Pfam" id="PF00078">
    <property type="entry name" value="RVT_1"/>
    <property type="match status" value="1"/>
</dbReference>
<dbReference type="CDD" id="cd01650">
    <property type="entry name" value="RT_nLTR_like"/>
    <property type="match status" value="1"/>
</dbReference>
<feature type="region of interest" description="Disordered" evidence="1">
    <location>
        <begin position="286"/>
        <end position="306"/>
    </location>
</feature>